<reference evidence="1 2" key="1">
    <citation type="journal article" date="2013" name="BMC Genomics">
        <title>Comparison of the complete genome sequence of two closely related isolates of 'Candidatus Phytoplasma australiense' reveals genome plasticity.</title>
        <authorList>
            <person name="Andersen M.T."/>
            <person name="Liefting L.W."/>
            <person name="Havukkala I."/>
            <person name="Beever R.E."/>
        </authorList>
    </citation>
    <scope>NUCLEOTIDE SEQUENCE [LARGE SCALE GENOMIC DNA]</scope>
    <source>
        <strain evidence="1 2">NZSb11</strain>
    </source>
</reference>
<organism evidence="1 2">
    <name type="scientific">Strawberry lethal yellows phytoplasma (CPA) str. NZSb11</name>
    <dbReference type="NCBI Taxonomy" id="980422"/>
    <lineage>
        <taxon>Bacteria</taxon>
        <taxon>Bacillati</taxon>
        <taxon>Mycoplasmatota</taxon>
        <taxon>Mollicutes</taxon>
        <taxon>Acholeplasmatales</taxon>
        <taxon>Acholeplasmataceae</taxon>
        <taxon>Candidatus Phytoplasma</taxon>
        <taxon>16SrXII (Stolbur group)</taxon>
    </lineage>
</organism>
<sequence length="35" mass="4328">MTLFFQKLFRQNLKIIFFGFKVFLEAKLFINSRKN</sequence>
<evidence type="ECO:0000313" key="2">
    <source>
        <dbReference type="Proteomes" id="UP000013941"/>
    </source>
</evidence>
<accession>R4S104</accession>
<evidence type="ECO:0000313" key="1">
    <source>
        <dbReference type="EMBL" id="AGL90423.1"/>
    </source>
</evidence>
<dbReference type="KEGG" id="nzs:SLY_0502"/>
<dbReference type="EMBL" id="CP002548">
    <property type="protein sequence ID" value="AGL90423.1"/>
    <property type="molecule type" value="Genomic_DNA"/>
</dbReference>
<dbReference type="Proteomes" id="UP000013941">
    <property type="component" value="Chromosome"/>
</dbReference>
<dbReference type="AlphaFoldDB" id="R4S104"/>
<name>R4S104_PHYAS</name>
<dbReference type="HOGENOM" id="CLU_3367656_0_0_14"/>
<gene>
    <name evidence="1" type="ORF">SLY_0502</name>
</gene>
<proteinExistence type="predicted"/>
<protein>
    <submittedName>
        <fullName evidence="1">Uncharacterized protein</fullName>
    </submittedName>
</protein>
<keyword evidence="2" id="KW-1185">Reference proteome</keyword>